<dbReference type="EMBL" id="BJYF01000031">
    <property type="protein sequence ID" value="GEN61260.1"/>
    <property type="molecule type" value="Genomic_DNA"/>
</dbReference>
<keyword evidence="2" id="KW-1185">Reference proteome</keyword>
<sequence length="438" mass="45520">MKESTSTTGPLKLTTSQLAQLSADTDGGTANALLGYEDMLSFLNTAIADGTNTLDSQSTFWYEQAITINGNDPTSFGNIFIHAATDYGLAWDDKSVVFQNLSDKIGLAVISGTLQTGSLQTINSMLEDDIGTSLQYGGMTVGGWGGSFYYWDTPYQGTETVGEAIMADPAQYDKFVATTANAIVVAGNSAIEQLGLTFSTGSVTNEVNEFLNILNVGVPTIVDSAVQTDVKAEVIARAFEEDVLGQSAAGDPNYINGYLYLGNNWFGDSQWIATGAVSSSAIKVTDNAELDALRATRISEQDTKSGDAATNIYSAIGIAATAAATGQLTLPSELQKAPGATISASQTTSSVSLNLPTVPQSLVNATLQDILADISHGLTSDFLSPLVNVVSTGLTDVINVAGGVLNTLTAGISSTTSVATTSHHAGSGNHNLLESIFK</sequence>
<evidence type="ECO:0000313" key="2">
    <source>
        <dbReference type="Proteomes" id="UP000321635"/>
    </source>
</evidence>
<comment type="caution">
    <text evidence="1">The sequence shown here is derived from an EMBL/GenBank/DDBJ whole genome shotgun (WGS) entry which is preliminary data.</text>
</comment>
<organism evidence="1 2">
    <name type="scientific">Acetobacter nitrogenifigens DSM 23921 = NBRC 105050</name>
    <dbReference type="NCBI Taxonomy" id="1120919"/>
    <lineage>
        <taxon>Bacteria</taxon>
        <taxon>Pseudomonadati</taxon>
        <taxon>Pseudomonadota</taxon>
        <taxon>Alphaproteobacteria</taxon>
        <taxon>Acetobacterales</taxon>
        <taxon>Acetobacteraceae</taxon>
        <taxon>Acetobacter</taxon>
    </lineage>
</organism>
<evidence type="ECO:0000313" key="1">
    <source>
        <dbReference type="EMBL" id="GEN61260.1"/>
    </source>
</evidence>
<reference evidence="1 2" key="1">
    <citation type="submission" date="2019-07" db="EMBL/GenBank/DDBJ databases">
        <title>Whole genome shotgun sequence of Acetobacter nitrogenifigens NBRC 105050.</title>
        <authorList>
            <person name="Hosoyama A."/>
            <person name="Uohara A."/>
            <person name="Ohji S."/>
            <person name="Ichikawa N."/>
        </authorList>
    </citation>
    <scope>NUCLEOTIDE SEQUENCE [LARGE SCALE GENOMIC DNA]</scope>
    <source>
        <strain evidence="1 2">NBRC 105050</strain>
    </source>
</reference>
<name>A0A511XE81_9PROT</name>
<protein>
    <submittedName>
        <fullName evidence="1">Uncharacterized protein</fullName>
    </submittedName>
</protein>
<gene>
    <name evidence="1" type="ORF">ANI02nite_31440</name>
</gene>
<dbReference type="AlphaFoldDB" id="A0A511XE81"/>
<dbReference type="OrthoDB" id="6675971at2"/>
<proteinExistence type="predicted"/>
<dbReference type="RefSeq" id="WP_026398784.1">
    <property type="nucleotide sequence ID" value="NZ_AUBI01000018.1"/>
</dbReference>
<dbReference type="Proteomes" id="UP000321635">
    <property type="component" value="Unassembled WGS sequence"/>
</dbReference>
<accession>A0A511XE81</accession>